<feature type="domain" description="DUF11" evidence="3">
    <location>
        <begin position="1943"/>
        <end position="2059"/>
    </location>
</feature>
<feature type="compositionally biased region" description="Acidic residues" evidence="1">
    <location>
        <begin position="2467"/>
        <end position="2482"/>
    </location>
</feature>
<feature type="compositionally biased region" description="Acidic residues" evidence="1">
    <location>
        <begin position="1781"/>
        <end position="1798"/>
    </location>
</feature>
<feature type="domain" description="DUF11" evidence="3">
    <location>
        <begin position="1677"/>
        <end position="1790"/>
    </location>
</feature>
<feature type="chain" id="PRO_5047022535" evidence="2">
    <location>
        <begin position="28"/>
        <end position="3618"/>
    </location>
</feature>
<feature type="region of interest" description="Disordered" evidence="1">
    <location>
        <begin position="1911"/>
        <end position="1934"/>
    </location>
</feature>
<dbReference type="PANTHER" id="PTHR34819">
    <property type="entry name" value="LARGE CYSTEINE-RICH PERIPLASMIC PROTEIN OMCB"/>
    <property type="match status" value="1"/>
</dbReference>
<dbReference type="Pfam" id="PF01345">
    <property type="entry name" value="DUF11"/>
    <property type="match status" value="16"/>
</dbReference>
<feature type="region of interest" description="Disordered" evidence="1">
    <location>
        <begin position="2850"/>
        <end position="2871"/>
    </location>
</feature>
<dbReference type="Pfam" id="PF13585">
    <property type="entry name" value="CHU_C"/>
    <property type="match status" value="1"/>
</dbReference>
<dbReference type="PANTHER" id="PTHR34819:SF3">
    <property type="entry name" value="CELL SURFACE PROTEIN"/>
    <property type="match status" value="1"/>
</dbReference>
<feature type="domain" description="DUF11" evidence="3">
    <location>
        <begin position="1810"/>
        <end position="1923"/>
    </location>
</feature>
<dbReference type="Gene3D" id="2.60.40.10">
    <property type="entry name" value="Immunoglobulins"/>
    <property type="match status" value="20"/>
</dbReference>
<evidence type="ECO:0000259" key="3">
    <source>
        <dbReference type="Pfam" id="PF01345"/>
    </source>
</evidence>
<feature type="compositionally biased region" description="Acidic residues" evidence="1">
    <location>
        <begin position="2059"/>
        <end position="2068"/>
    </location>
</feature>
<feature type="domain" description="DUF11" evidence="3">
    <location>
        <begin position="2215"/>
        <end position="2330"/>
    </location>
</feature>
<proteinExistence type="predicted"/>
<evidence type="ECO:0000313" key="5">
    <source>
        <dbReference type="Proteomes" id="UP001250662"/>
    </source>
</evidence>
<feature type="compositionally biased region" description="Acidic residues" evidence="1">
    <location>
        <begin position="1648"/>
        <end position="1667"/>
    </location>
</feature>
<dbReference type="RefSeq" id="WP_311387336.1">
    <property type="nucleotide sequence ID" value="NZ_JAVRHU010000001.1"/>
</dbReference>
<feature type="domain" description="DUF11" evidence="3">
    <location>
        <begin position="3137"/>
        <end position="3248"/>
    </location>
</feature>
<feature type="domain" description="DUF11" evidence="3">
    <location>
        <begin position="2622"/>
        <end position="2731"/>
    </location>
</feature>
<evidence type="ECO:0000313" key="4">
    <source>
        <dbReference type="EMBL" id="MDT0621187.1"/>
    </source>
</evidence>
<feature type="compositionally biased region" description="Acidic residues" evidence="1">
    <location>
        <begin position="2850"/>
        <end position="2869"/>
    </location>
</feature>
<feature type="compositionally biased region" description="Acidic residues" evidence="1">
    <location>
        <begin position="2330"/>
        <end position="2339"/>
    </location>
</feature>
<feature type="domain" description="DUF11" evidence="3">
    <location>
        <begin position="1408"/>
        <end position="1526"/>
    </location>
</feature>
<dbReference type="InterPro" id="IPR013783">
    <property type="entry name" value="Ig-like_fold"/>
</dbReference>
<dbReference type="Pfam" id="PF22352">
    <property type="entry name" value="K319L-like_PKD"/>
    <property type="match status" value="1"/>
</dbReference>
<reference evidence="4 5" key="1">
    <citation type="submission" date="2023-09" db="EMBL/GenBank/DDBJ databases">
        <authorList>
            <person name="Rey-Velasco X."/>
        </authorList>
    </citation>
    <scope>NUCLEOTIDE SEQUENCE [LARGE SCALE GENOMIC DNA]</scope>
    <source>
        <strain evidence="4 5">P007</strain>
    </source>
</reference>
<feature type="region of interest" description="Disordered" evidence="1">
    <location>
        <begin position="1775"/>
        <end position="1798"/>
    </location>
</feature>
<organism evidence="4 5">
    <name type="scientific">Croceitalea vernalis</name>
    <dbReference type="NCBI Taxonomy" id="3075599"/>
    <lineage>
        <taxon>Bacteria</taxon>
        <taxon>Pseudomonadati</taxon>
        <taxon>Bacteroidota</taxon>
        <taxon>Flavobacteriia</taxon>
        <taxon>Flavobacteriales</taxon>
        <taxon>Flavobacteriaceae</taxon>
        <taxon>Croceitalea</taxon>
    </lineage>
</organism>
<comment type="caution">
    <text evidence="4">The sequence shown here is derived from an EMBL/GenBank/DDBJ whole genome shotgun (WGS) entry which is preliminary data.</text>
</comment>
<feature type="domain" description="DUF11" evidence="3">
    <location>
        <begin position="2879"/>
        <end position="2993"/>
    </location>
</feature>
<protein>
    <submittedName>
        <fullName evidence="4">Gliding motility-associated C-terminal domain-containing protein</fullName>
    </submittedName>
</protein>
<dbReference type="NCBIfam" id="TIGR04131">
    <property type="entry name" value="Bac_Flav_CTERM"/>
    <property type="match status" value="1"/>
</dbReference>
<feature type="domain" description="DUF11" evidence="3">
    <location>
        <begin position="3266"/>
        <end position="3381"/>
    </location>
</feature>
<dbReference type="InterPro" id="IPR051172">
    <property type="entry name" value="Chlamydia_OmcB"/>
</dbReference>
<feature type="domain" description="DUF11" evidence="3">
    <location>
        <begin position="2350"/>
        <end position="2460"/>
    </location>
</feature>
<accession>A0ABU3BGB2</accession>
<keyword evidence="5" id="KW-1185">Reference proteome</keyword>
<feature type="region of interest" description="Disordered" evidence="1">
    <location>
        <begin position="2315"/>
        <end position="2339"/>
    </location>
</feature>
<dbReference type="InterPro" id="IPR026341">
    <property type="entry name" value="T9SS_type_B"/>
</dbReference>
<feature type="domain" description="DUF11" evidence="3">
    <location>
        <begin position="2750"/>
        <end position="2863"/>
    </location>
</feature>
<feature type="region of interest" description="Disordered" evidence="1">
    <location>
        <begin position="1644"/>
        <end position="1669"/>
    </location>
</feature>
<evidence type="ECO:0000256" key="2">
    <source>
        <dbReference type="SAM" id="SignalP"/>
    </source>
</evidence>
<feature type="region of interest" description="Disordered" evidence="1">
    <location>
        <begin position="2451"/>
        <end position="2482"/>
    </location>
</feature>
<keyword evidence="2" id="KW-0732">Signal</keyword>
<dbReference type="EMBL" id="JAVRHU010000001">
    <property type="protein sequence ID" value="MDT0621187.1"/>
    <property type="molecule type" value="Genomic_DNA"/>
</dbReference>
<name>A0ABU3BGB2_9FLAO</name>
<feature type="domain" description="DUF11" evidence="3">
    <location>
        <begin position="3407"/>
        <end position="3521"/>
    </location>
</feature>
<feature type="region of interest" description="Disordered" evidence="1">
    <location>
        <begin position="2037"/>
        <end position="2068"/>
    </location>
</feature>
<dbReference type="Proteomes" id="UP001250662">
    <property type="component" value="Unassembled WGS sequence"/>
</dbReference>
<feature type="domain" description="DUF11" evidence="3">
    <location>
        <begin position="2491"/>
        <end position="2602"/>
    </location>
</feature>
<feature type="region of interest" description="Disordered" evidence="1">
    <location>
        <begin position="1513"/>
        <end position="1535"/>
    </location>
</feature>
<feature type="domain" description="DUF11" evidence="3">
    <location>
        <begin position="3010"/>
        <end position="3118"/>
    </location>
</feature>
<evidence type="ECO:0000256" key="1">
    <source>
        <dbReference type="SAM" id="MobiDB-lite"/>
    </source>
</evidence>
<feature type="domain" description="DUF11" evidence="3">
    <location>
        <begin position="1544"/>
        <end position="1656"/>
    </location>
</feature>
<feature type="signal peptide" evidence="2">
    <location>
        <begin position="1"/>
        <end position="27"/>
    </location>
</feature>
<dbReference type="InterPro" id="IPR047589">
    <property type="entry name" value="DUF11_rpt"/>
</dbReference>
<gene>
    <name evidence="4" type="ORF">RM520_06105</name>
</gene>
<dbReference type="NCBIfam" id="TIGR01451">
    <property type="entry name" value="B_ant_repeat"/>
    <property type="match status" value="15"/>
</dbReference>
<dbReference type="InterPro" id="IPR001434">
    <property type="entry name" value="OmcB-like_DUF11"/>
</dbReference>
<dbReference type="Gene3D" id="2.60.40.3080">
    <property type="match status" value="3"/>
</dbReference>
<feature type="domain" description="DUF11" evidence="3">
    <location>
        <begin position="2079"/>
        <end position="2191"/>
    </location>
</feature>
<sequence length="3618" mass="375952">MYQLKKRSILISITLITLITGFNSIHAQNCSVNAGINETICVNDGGFTLSGSSSGLIQNGPIWSQVAGPSVIIDDPNNPNSSITGLIGGNIYTFRLSADCTDGTTQFQDVDITVEPITIADAGSDLASCPDNTGAISITGNSPINAGENGVWSVDGANNAGVTINSPTTATTTLDLADTSAGTTTLVWTITGPEYSPGQSCESSDTITITNYGGELPVDAGGDQSLDNCYTVTQSTNLNASFGGNNINGQQGTWSFVSGPSTPSFSNANSNNSNVSNLIEGTYVLRWTVTGPCAWGQDTMTITVDEATQDISSANVQENNIRFCDSGITTTTLIGSQPQFSGETVEWTQTSGPAASILDDTNSTTQISGLSSPNTYTFVYTITNATTGCDDSETVTIQYSVDPITISANGGADINATCGQTQVDIPFSTSGDGTNTYAIISGPSSSSLVDPNDFNNTGSSPLTIDFDVEGSYTVLLRKAVSGSVQTGCDVATDAINVNISLTPTGANAGTGQTLACNVTSTSIAGNGVSIGNSLWSQLSGPNAATIGSPYAQTTAVTGLISGEYIFQYAINGGNACSPSAESTVSVVVSSDAPITTDAGPDQPLLCFGAPVALAAQEPPAPNLVGTWSVDTAPGGATIVFEDENDPNTTVSGLDVANETYIFRWTVANPNDNTCPPPGTDTVTITTDSTQGPSTANAGSDQCLSAGTGSVTLAGNAPGAGETGEWTSIPNTGISFADNTLFNTTANITIDQSYILTWTITKVGCQSTSDDVEITVDAAATADAGIDQAVCSTTVNMAATSSTGNGFWTQISGPGGFTIDDETSPTAQFTFTFSGQYIFEWTVESGTCSTDSDQITLNVGIPATVATVGANQTICNATNAVLSGNAFDNNTENGFWTLLSGAPNTPTITDVNDPNSTVTDLVSGSYTFRWTIAGDANCPTTFADVTFDVFVPANAGSDLQLCEVSNFLLEATFGSTGTWSQISTTGPNAVITQNPINGSVAEVSITPGNTYVFEFTTDYSTCPITSDQITVVSSAAPSIDPLAGPDQILCTADIGAPFQTTLAGNSAPVDVSNAEWRFANEPSGSVATIDSPNSPTSTVSNLSVPGIYILEWNFESGNCSDTADVLRIEVFEAPSTADAGTDQTDACQLDVQMNAVPPTAGIGTWTFSNDPSAGTAIIDSPNSPTTTLSNITTLGTYELTWTVTNGTTFTNPSLCAPSVDIVEITFTDVSPSDADAGPDQEFCNATETNLDAIALSVGTGTWSQTAGPGITDFGDSATIADDNNPNTLVSNLEAGTYEFTWTATNGGCDFTDTMEVQIIEQPLVADAGPDQIIQQFSPITLAATPSSIGSGIWTQISGPTTASFVDENAFNTGVFGTDIGVYEFEWTISNGICSDVSDTMTITIIGMSDLELTKTVSPTVVNEGDTVTFTISIFNNNVSTFGNSDATGVSVEDIIPDGYSLIPGTVSNSGVYNPGNLTIIWSDLSITFGSTLELTFDATVTASGNYDNTAEIIASDQPDPDSTVNNAIDSEDDQSTTSVTLQSADLSLLKSVSPITASVGETVTFTLAISNGGTDNATGVSIADIVPIGYTIGTINDGGTTIGNEITWTGLTVTSGGSTSVSFEATVNAPTGSVGEYNNIAEVTASDQADSDSSPDNDDGDQSEDDESNAGITIESADLELTKSASSSTGNLGDTVTFTIALSNNGTGDATGVSIVDVLPNGFNIVGGTISDGGFYNAGSLTITWDNLAVTNGNTQNLTYDVTVNGSGNYTNIAEITASDTPDPDSTPDNDDGDQSEDDEANATFTIQTADLSLAKSVSPTTASVGETVTFTLTVSNAGTADATGVEVTDLVPDGYTIGTINNGGSASGKEIVWTGLNVTNAGSTSVSFEANVNTPSGNTGEYDNTAEISASDVADPDSTPNNDDGDQSEDDESASGITLEQVDLELDISSVPTSGNAGDTVTYNVVLTNDDTIETGDATGVEIVVVVPSGFTIVPGSISGGGVYNPGSGTITWSDIDVSNGDTSNFTYEVTVNESGNYNTTGEITASDLPDVDSTPNNDDGDQSEDDEAISPFSLQSADLSLVKDISAGSSATPNIGDTVVFELTITNAGPNTATNLVIEDEVPRGYTLGTVNNGGTSIAGTFLSWNIASLPVGNTTLSYEVTVNQPSGDIDEYLNIAEVAASDQLDPDSAPFNDDGDQDEDDEDFFEITPQLIDLSLEKTVSTSNPNVGDVVTFTIAVSNLGNVPATGVTVEDILPSGYSNVTSISNGGSFGAGVVSWSGLNIPLGSNSISLTFNAQVLAPSGTVDEYKNRVEVTAADQFDTDSTPNNDDGDQSEDDEDNIAITPQQADLSLTKTASTSSPNVGETVIFTLTINNLGPNIATNVALEDILPSGFTLTTVNNGGSSAGNTASWTGLTVLANGGSTSVTYEATVNAPTGAVDEYLNVASITASDQFDPDSDPTTGNTVDEDGNGQGDDDDEDALNITPNVADLSLTKIVVDGDTSPQVGTEISFEITVFNDGPQDANDVVVRDLLPSGFDFILYSSTAGVYTESTGIWLVGDISAGGSETLVIDVLVNPTGSYTNVAEVIASDVFDIDSTPDNDILVEDDQDEVTVTPINTIDVSLDKAVSNDTPDVNTDVTFTITITNEGPSEATNLQVLDQLPSGYTYVSDDSAGAYDDTTGNWNIGNLGIGSTVILNIIANVNTTGVFTNVAEIISHTELDIDSTPNNDILSEDDQDDVVVSPRQLVDISVTKIADNMTPNIGGQIEFTITVTNDGPSDATNIVVTDLLESGYEFVNATPSNGIYEELNGSWTIGDLDNGITETITITANVLANGTYTNTAELTDLNEFDIDSEPSNNDDTEDDQETIEPSPVLVSDLELTKEVNVATPFVGDEVIFTLSLINNGPSDASGVEVVDLLPDGYTYVSNNSTAGVYNEASGLWSLNGVIPNGTTETLNIVVLVNPTGNYSNSAEITNSDNNDIDSTPANNIASEDDQDNADTTPIPLANLSLVKTVDNEFPDVSDNVTFTLTLNNAGPSAATGVQINETLPSGYTYISDDSGGLYDPGTGIWNVTGLAADAVIELNIIVSINTTGSYANIAEVIAVNELDPNSTPNNNDINEDDQDEQVTIPRVITDISVLKTVDNLNPSVGSQITFTITVTNDGPSDATGLVVEDILASGYDFVNAFPSAGTYDEVIGSWDIASLLNGDSETLEIVATVLTNGDYSNTAELIALDTFDPDSSPDNNLNSEDDQDTVIPVPTGLADLSLTKEVDELNPNVGDIVEFTINLTNSGDSDATGVVVTDIVPIGYTYQSHLSTAGVYNSDTGVWNTNGVIPNGTTETLIVLLQVNAPTGVIDEYTNIAEITASDQADPDSNVNEDDTIDDLDDGITDDDEASVTVVPQSVDIAVNKMVSNERPKIGDEIQFTITVSNSGMSNATNIGIEEVLPNGYAYQSSEASIGTYDEVDGFWEIAILANSETATLVITVEVLEEDDYINIASLAFVDQIDLNESNDSSQASIDPTCLTIYNEFSPNDDGVNDFFQIDCISRYPNNILRVYNRWGNIVFEQQNYDNTWDGLSNGRATISDQELLPVGTYYYILDLGDSSEPVSDWLYINR</sequence>
<feature type="compositionally biased region" description="Acidic residues" evidence="1">
    <location>
        <begin position="1923"/>
        <end position="1933"/>
    </location>
</feature>